<organism evidence="2 3">
    <name type="scientific">Seminavis robusta</name>
    <dbReference type="NCBI Taxonomy" id="568900"/>
    <lineage>
        <taxon>Eukaryota</taxon>
        <taxon>Sar</taxon>
        <taxon>Stramenopiles</taxon>
        <taxon>Ochrophyta</taxon>
        <taxon>Bacillariophyta</taxon>
        <taxon>Bacillariophyceae</taxon>
        <taxon>Bacillariophycidae</taxon>
        <taxon>Naviculales</taxon>
        <taxon>Naviculaceae</taxon>
        <taxon>Seminavis</taxon>
    </lineage>
</organism>
<feature type="chain" id="PRO_5040251300" evidence="1">
    <location>
        <begin position="17"/>
        <end position="218"/>
    </location>
</feature>
<name>A0A9N8H678_9STRA</name>
<gene>
    <name evidence="2" type="ORF">SEMRO_38_G023790.1</name>
</gene>
<keyword evidence="3" id="KW-1185">Reference proteome</keyword>
<sequence length="218" mass="23631">MKAALFLFSFLSAISAAAPTEPRRLDMLDMDNYMEDMDSSTTEGQGDMMGRMGNQGGGMMGSTGCQGHGRGHGGGGGCFMRVIHNLVNNRKDIQRNVTNTDTGAITYTWSSAANNNPLVSGWLKQHVASMVELVQEFDNGGMMIRGWDPLFRAVFDHSTQVSASVEEFDQGVKTTLTGNTPCAKSLVQMHAAVVSSFISRGWDEVHEPHDVPDACYNS</sequence>
<proteinExistence type="predicted"/>
<protein>
    <submittedName>
        <fullName evidence="2">Uncharacterized protein</fullName>
    </submittedName>
</protein>
<accession>A0A9N8H678</accession>
<dbReference type="EMBL" id="CAICTM010000038">
    <property type="protein sequence ID" value="CAB9498448.1"/>
    <property type="molecule type" value="Genomic_DNA"/>
</dbReference>
<evidence type="ECO:0000313" key="3">
    <source>
        <dbReference type="Proteomes" id="UP001153069"/>
    </source>
</evidence>
<reference evidence="2" key="1">
    <citation type="submission" date="2020-06" db="EMBL/GenBank/DDBJ databases">
        <authorList>
            <consortium name="Plant Systems Biology data submission"/>
        </authorList>
    </citation>
    <scope>NUCLEOTIDE SEQUENCE</scope>
    <source>
        <strain evidence="2">D6</strain>
    </source>
</reference>
<dbReference type="Proteomes" id="UP001153069">
    <property type="component" value="Unassembled WGS sequence"/>
</dbReference>
<comment type="caution">
    <text evidence="2">The sequence shown here is derived from an EMBL/GenBank/DDBJ whole genome shotgun (WGS) entry which is preliminary data.</text>
</comment>
<dbReference type="AlphaFoldDB" id="A0A9N8H678"/>
<evidence type="ECO:0000313" key="2">
    <source>
        <dbReference type="EMBL" id="CAB9498448.1"/>
    </source>
</evidence>
<dbReference type="OrthoDB" id="10524515at2759"/>
<keyword evidence="1" id="KW-0732">Signal</keyword>
<evidence type="ECO:0000256" key="1">
    <source>
        <dbReference type="SAM" id="SignalP"/>
    </source>
</evidence>
<feature type="signal peptide" evidence="1">
    <location>
        <begin position="1"/>
        <end position="16"/>
    </location>
</feature>